<evidence type="ECO:0000313" key="2">
    <source>
        <dbReference type="Proteomes" id="UP000001239"/>
    </source>
</evidence>
<dbReference type="OrthoDB" id="6826at10239"/>
<reference evidence="1 2" key="1">
    <citation type="journal article" date="2002" name="Genetika">
        <title>Phenogenetic characterization of a group of giant Phi KZ-like bacteriophages of Pseudomonas aeruginosa].</title>
        <authorList>
            <person name="Burkal'tseva M.V."/>
            <person name="Krylov V.N."/>
            <person name="Pleteneva E.A."/>
            <person name="Shaburova O.V."/>
            <person name="Krylov S.V."/>
            <person name="Volckaert G."/>
            <person name="Sykilinda N.N."/>
            <person name="Kurochkina L.P."/>
            <person name="Mesyanzhinov V.V."/>
        </authorList>
    </citation>
    <scope>NUCLEOTIDE SEQUENCE [LARGE SCALE GENOMIC DNA]</scope>
</reference>
<dbReference type="RefSeq" id="YP_418224.1">
    <property type="nucleotide sequence ID" value="NC_007623.1"/>
</dbReference>
<proteinExistence type="predicted"/>
<dbReference type="KEGG" id="vg:5176626"/>
<name>Q2Z0P0_9CAUD</name>
<dbReference type="GeneID" id="5176626"/>
<reference evidence="1 2" key="4">
    <citation type="journal article" date="2005" name="J. Mol. Biol.">
        <title>Genome comparison of Pseudomonas aeruginosa large phages.</title>
        <authorList>
            <person name="Hertveldt K."/>
            <person name="Lavigne R."/>
            <person name="Pleteneva E."/>
            <person name="Sernova N."/>
            <person name="Kurochkina L."/>
            <person name="Korchevskii R."/>
            <person name="Robben J."/>
            <person name="Mesyanzhinov V."/>
            <person name="Krylov V.N."/>
            <person name="Volckaert G."/>
        </authorList>
    </citation>
    <scope>NUCLEOTIDE SEQUENCE</scope>
</reference>
<organism evidence="1 2">
    <name type="scientific">Pseudomonas phage EL</name>
    <dbReference type="NCBI Taxonomy" id="273133"/>
    <lineage>
        <taxon>Viruses</taxon>
        <taxon>Duplodnaviria</taxon>
        <taxon>Heunggongvirae</taxon>
        <taxon>Uroviricota</taxon>
        <taxon>Caudoviricetes</taxon>
        <taxon>Chimalliviridae</taxon>
        <taxon>Elvirus</taxon>
        <taxon>Elvirus EL</taxon>
    </lineage>
</organism>
<evidence type="ECO:0000313" key="1">
    <source>
        <dbReference type="EMBL" id="CAG27285.1"/>
    </source>
</evidence>
<sequence length="242" mass="27354">MDVTSLVRDRSKIRKAYTLHDDHSVTANRPLEVHIPKRFTEHGLAFIGDKVTTTLVAGVVIPGECYSPWVALTDVTMVPMNVRETGIDGVQYLILEFEEGDTLIENLRYIQDPNKPYFYFTEFDLYAKIPWYLSDNDVTSLFDNAKIQSGSEVGDTPQHMRIFNSVMMRDPDNLDNPYRNSQAMLDGRPPVWVGLNNSSMLIDGTYLKLTGGFLQDNTVAAIIKQDTKVTDLEMIVKGVPDE</sequence>
<reference evidence="1 2" key="3">
    <citation type="journal article" date="2004" name="Bioinformatics">
        <title>PHIRE, a deterministic approach to reveal regulatory elements in bacteriophage genomes.</title>
        <authorList>
            <person name="Lavigne R."/>
            <person name="Sun W.D."/>
            <person name="Volckaert G."/>
        </authorList>
    </citation>
    <scope>NUCLEOTIDE SEQUENCE [LARGE SCALE GENOMIC DNA]</scope>
</reference>
<accession>Q2Z0P0</accession>
<keyword evidence="2" id="KW-1185">Reference proteome</keyword>
<dbReference type="Proteomes" id="UP000001239">
    <property type="component" value="Segment"/>
</dbReference>
<dbReference type="EMBL" id="AJ697969">
    <property type="protein sequence ID" value="CAG27285.1"/>
    <property type="molecule type" value="Genomic_DNA"/>
</dbReference>
<protein>
    <submittedName>
        <fullName evidence="1">Uncharacterized protein</fullName>
    </submittedName>
</protein>
<reference evidence="1 2" key="2">
    <citation type="journal article" date="2003" name="Res. Microbiol.">
        <title>Myoviridae bacteriophages of Pseudomonas aeruginosa: a long and complex evolutionary pathway.</title>
        <authorList>
            <person name="Krylov V.N."/>
            <person name="Pleteneva E.A."/>
            <person name="Bourkalsteva M.V."/>
            <person name="Shaburova O.V."/>
            <person name="Volckaert G."/>
            <person name="Sykilinda N.N."/>
            <person name="Kurochkina L.P."/>
            <person name="Mesyanzhinov V.V."/>
        </authorList>
    </citation>
    <scope>NUCLEOTIDE SEQUENCE [LARGE SCALE GENOMIC DNA]</scope>
</reference>